<dbReference type="InterPro" id="IPR045058">
    <property type="entry name" value="GIMA/IAN/Toc"/>
</dbReference>
<evidence type="ECO:0000256" key="1">
    <source>
        <dbReference type="ARBA" id="ARBA00008535"/>
    </source>
</evidence>
<keyword evidence="7" id="KW-1185">Reference proteome</keyword>
<feature type="domain" description="AIG1-type G" evidence="5">
    <location>
        <begin position="12"/>
        <end position="222"/>
    </location>
</feature>
<dbReference type="Gene3D" id="3.40.50.300">
    <property type="entry name" value="P-loop containing nucleotide triphosphate hydrolases"/>
    <property type="match status" value="2"/>
</dbReference>
<dbReference type="Proteomes" id="UP001558613">
    <property type="component" value="Unassembled WGS sequence"/>
</dbReference>
<gene>
    <name evidence="6" type="ORF">QQF64_019770</name>
</gene>
<evidence type="ECO:0000313" key="6">
    <source>
        <dbReference type="EMBL" id="KAL1251974.1"/>
    </source>
</evidence>
<keyword evidence="3" id="KW-0342">GTP-binding</keyword>
<dbReference type="PANTHER" id="PTHR10903">
    <property type="entry name" value="GTPASE, IMAP FAMILY MEMBER-RELATED"/>
    <property type="match status" value="1"/>
</dbReference>
<sequence length="529" mass="59944">MFVYVCLCSFSVSNLRIVLLGKNGSDNNSVGNIILGTEAFHREDSSYSHLSEIISGKVEKTHITVINSHLLQPNFPQHQSIKAVCECVSLSAPGPHVFVLVLQYNDFTENDRQRVKYVLNLFSEQAIKHTIVVTTDEDTFASKITSKIWNNVVSNLIKECGGHLKFDTRNSGFRSEMLKKTEETLKKERKEHLICNKYEDGGGTPVDEDQNRYGASVKGNGKEEENSVESTKTGCDGGVMTTGKAKLNIVLCGSNSALKNSVSKLFRGITKPGRKEISKVCQKRDGTINGRQINVIELPALTQLSEEEVMRQTLCCLSLCDPGVHHFILVTPVSPLANEDKAEMEKIKRIFYSKEHFMLLFITELTVDKSVSDFIKSSESQSVVSLYGSCYSVMGLKDQRSSQQISDLFSYIESMKTEPYSLQMYLRAPEKRVRHELEEKLRVKDNEIKELQKKIKTLDGRELEVYEKEFLEYSYLTTWIDNILITCFKEGLDDEICQLVLWLHQRMMEMLFSPLPLPLPVQVSLVTSL</sequence>
<keyword evidence="4" id="KW-0175">Coiled coil</keyword>
<organism evidence="6 7">
    <name type="scientific">Cirrhinus molitorella</name>
    <name type="common">mud carp</name>
    <dbReference type="NCBI Taxonomy" id="172907"/>
    <lineage>
        <taxon>Eukaryota</taxon>
        <taxon>Metazoa</taxon>
        <taxon>Chordata</taxon>
        <taxon>Craniata</taxon>
        <taxon>Vertebrata</taxon>
        <taxon>Euteleostomi</taxon>
        <taxon>Actinopterygii</taxon>
        <taxon>Neopterygii</taxon>
        <taxon>Teleostei</taxon>
        <taxon>Ostariophysi</taxon>
        <taxon>Cypriniformes</taxon>
        <taxon>Cyprinidae</taxon>
        <taxon>Labeoninae</taxon>
        <taxon>Labeonini</taxon>
        <taxon>Cirrhinus</taxon>
    </lineage>
</organism>
<comment type="caution">
    <text evidence="6">The sequence shown here is derived from an EMBL/GenBank/DDBJ whole genome shotgun (WGS) entry which is preliminary data.</text>
</comment>
<name>A0ABR3LGE1_9TELE</name>
<proteinExistence type="inferred from homology"/>
<evidence type="ECO:0000259" key="5">
    <source>
        <dbReference type="PROSITE" id="PS51720"/>
    </source>
</evidence>
<dbReference type="PANTHER" id="PTHR10903:SF170">
    <property type="entry name" value="GTPASE IMAP FAMILY MEMBER 7"/>
    <property type="match status" value="1"/>
</dbReference>
<evidence type="ECO:0000256" key="2">
    <source>
        <dbReference type="ARBA" id="ARBA00022741"/>
    </source>
</evidence>
<protein>
    <recommendedName>
        <fullName evidence="5">AIG1-type G domain-containing protein</fullName>
    </recommendedName>
</protein>
<comment type="similarity">
    <text evidence="1">Belongs to the TRAFAC class TrmE-Era-EngA-EngB-Septin-like GTPase superfamily. AIG1/Toc34/Toc159-like paraseptin GTPase family. IAN subfamily.</text>
</comment>
<feature type="coiled-coil region" evidence="4">
    <location>
        <begin position="434"/>
        <end position="461"/>
    </location>
</feature>
<evidence type="ECO:0000313" key="7">
    <source>
        <dbReference type="Proteomes" id="UP001558613"/>
    </source>
</evidence>
<dbReference type="PROSITE" id="PS51720">
    <property type="entry name" value="G_AIG1"/>
    <property type="match status" value="1"/>
</dbReference>
<evidence type="ECO:0000256" key="4">
    <source>
        <dbReference type="SAM" id="Coils"/>
    </source>
</evidence>
<dbReference type="Pfam" id="PF04548">
    <property type="entry name" value="AIG1"/>
    <property type="match status" value="2"/>
</dbReference>
<dbReference type="EMBL" id="JAYMGO010000022">
    <property type="protein sequence ID" value="KAL1251974.1"/>
    <property type="molecule type" value="Genomic_DNA"/>
</dbReference>
<reference evidence="6 7" key="1">
    <citation type="submission" date="2023-09" db="EMBL/GenBank/DDBJ databases">
        <authorList>
            <person name="Wang M."/>
        </authorList>
    </citation>
    <scope>NUCLEOTIDE SEQUENCE [LARGE SCALE GENOMIC DNA]</scope>
    <source>
        <strain evidence="6">GT-2023</strain>
        <tissue evidence="6">Liver</tissue>
    </source>
</reference>
<keyword evidence="2" id="KW-0547">Nucleotide-binding</keyword>
<evidence type="ECO:0000256" key="3">
    <source>
        <dbReference type="ARBA" id="ARBA00023134"/>
    </source>
</evidence>
<accession>A0ABR3LGE1</accession>
<dbReference type="InterPro" id="IPR006703">
    <property type="entry name" value="G_AIG1"/>
</dbReference>
<dbReference type="InterPro" id="IPR027417">
    <property type="entry name" value="P-loop_NTPase"/>
</dbReference>